<protein>
    <submittedName>
        <fullName evidence="1">Uncharacterized protein</fullName>
    </submittedName>
</protein>
<gene>
    <name evidence="1" type="ORF">E5336_02110</name>
</gene>
<reference evidence="1" key="1">
    <citation type="submission" date="2019-04" db="EMBL/GenBank/DDBJ databases">
        <title>Microbes associate with the intestines of laboratory mice.</title>
        <authorList>
            <person name="Navarre W."/>
            <person name="Wong E."/>
            <person name="Huang K."/>
            <person name="Tropini C."/>
            <person name="Ng K."/>
            <person name="Yu B."/>
        </authorList>
    </citation>
    <scope>NUCLEOTIDE SEQUENCE</scope>
    <source>
        <strain evidence="1">NM09_H32</strain>
    </source>
</reference>
<evidence type="ECO:0000313" key="1">
    <source>
        <dbReference type="EMBL" id="TGY66901.1"/>
    </source>
</evidence>
<sequence length="43" mass="4836">MKATTLMDIYNTLLGKAGEEIVLDEDTIKKAKHSLDEMIRLGE</sequence>
<comment type="caution">
    <text evidence="1">The sequence shown here is derived from an EMBL/GenBank/DDBJ whole genome shotgun (WGS) entry which is preliminary data.</text>
</comment>
<proteinExistence type="predicted"/>
<name>A0AC61R9F4_9FIRM</name>
<organism evidence="1 2">
    <name type="scientific">Dubosiella muris</name>
    <dbReference type="NCBI Taxonomy" id="3038133"/>
    <lineage>
        <taxon>Bacteria</taxon>
        <taxon>Bacillati</taxon>
        <taxon>Bacillota</taxon>
        <taxon>Erysipelotrichia</taxon>
        <taxon>Erysipelotrichales</taxon>
        <taxon>Erysipelotrichaceae</taxon>
        <taxon>Dubosiella</taxon>
    </lineage>
</organism>
<dbReference type="EMBL" id="SRYG01000003">
    <property type="protein sequence ID" value="TGY66901.1"/>
    <property type="molecule type" value="Genomic_DNA"/>
</dbReference>
<dbReference type="Proteomes" id="UP000308836">
    <property type="component" value="Unassembled WGS sequence"/>
</dbReference>
<keyword evidence="2" id="KW-1185">Reference proteome</keyword>
<accession>A0AC61R9F4</accession>
<evidence type="ECO:0000313" key="2">
    <source>
        <dbReference type="Proteomes" id="UP000308836"/>
    </source>
</evidence>